<comment type="similarity">
    <text evidence="2">Belongs to the SusD family.</text>
</comment>
<keyword evidence="10" id="KW-1185">Reference proteome</keyword>
<dbReference type="InterPro" id="IPR011990">
    <property type="entry name" value="TPR-like_helical_dom_sf"/>
</dbReference>
<dbReference type="EMBL" id="CP003283">
    <property type="protein sequence ID" value="AFL97098.1"/>
    <property type="molecule type" value="Genomic_DNA"/>
</dbReference>
<dbReference type="STRING" id="867902.Ornrh_0903"/>
<keyword evidence="3 6" id="KW-0732">Signal</keyword>
<feature type="chain" id="PRO_5003684614" evidence="6">
    <location>
        <begin position="21"/>
        <end position="462"/>
    </location>
</feature>
<feature type="signal peptide" evidence="6">
    <location>
        <begin position="1"/>
        <end position="20"/>
    </location>
</feature>
<dbReference type="InterPro" id="IPR033985">
    <property type="entry name" value="SusD-like_N"/>
</dbReference>
<keyword evidence="5" id="KW-0998">Cell outer membrane</keyword>
<dbReference type="Proteomes" id="UP000006051">
    <property type="component" value="Chromosome"/>
</dbReference>
<dbReference type="RefSeq" id="WP_014790699.1">
    <property type="nucleotide sequence ID" value="NC_018016.1"/>
</dbReference>
<accession>I3ZZG4</accession>
<dbReference type="Gene3D" id="2.20.20.130">
    <property type="match status" value="1"/>
</dbReference>
<dbReference type="Gene3D" id="1.25.40.900">
    <property type="match status" value="1"/>
</dbReference>
<evidence type="ECO:0000313" key="10">
    <source>
        <dbReference type="Proteomes" id="UP000006051"/>
    </source>
</evidence>
<evidence type="ECO:0000259" key="8">
    <source>
        <dbReference type="Pfam" id="PF14322"/>
    </source>
</evidence>
<dbReference type="GeneID" id="97257609"/>
<gene>
    <name evidence="9" type="ordered locus">Ornrh_0903</name>
</gene>
<proteinExistence type="inferred from homology"/>
<keyword evidence="4" id="KW-0472">Membrane</keyword>
<feature type="domain" description="RagB/SusD" evidence="7">
    <location>
        <begin position="351"/>
        <end position="461"/>
    </location>
</feature>
<dbReference type="AlphaFoldDB" id="I3ZZG4"/>
<feature type="domain" description="SusD-like N-terminal" evidence="8">
    <location>
        <begin position="91"/>
        <end position="232"/>
    </location>
</feature>
<evidence type="ECO:0000259" key="7">
    <source>
        <dbReference type="Pfam" id="PF07980"/>
    </source>
</evidence>
<dbReference type="eggNOG" id="COG0561">
    <property type="taxonomic scope" value="Bacteria"/>
</dbReference>
<dbReference type="HOGENOM" id="CLU_015553_3_5_10"/>
<evidence type="ECO:0000256" key="2">
    <source>
        <dbReference type="ARBA" id="ARBA00006275"/>
    </source>
</evidence>
<dbReference type="KEGG" id="orh:Ornrh_0903"/>
<evidence type="ECO:0000313" key="9">
    <source>
        <dbReference type="EMBL" id="AFL97098.1"/>
    </source>
</evidence>
<evidence type="ECO:0000256" key="1">
    <source>
        <dbReference type="ARBA" id="ARBA00004442"/>
    </source>
</evidence>
<evidence type="ECO:0000256" key="6">
    <source>
        <dbReference type="SAM" id="SignalP"/>
    </source>
</evidence>
<dbReference type="Pfam" id="PF07980">
    <property type="entry name" value="SusD_RagB"/>
    <property type="match status" value="1"/>
</dbReference>
<dbReference type="GO" id="GO:0009279">
    <property type="term" value="C:cell outer membrane"/>
    <property type="evidence" value="ECO:0007669"/>
    <property type="project" value="UniProtKB-SubCell"/>
</dbReference>
<evidence type="ECO:0000256" key="5">
    <source>
        <dbReference type="ARBA" id="ARBA00023237"/>
    </source>
</evidence>
<evidence type="ECO:0000256" key="3">
    <source>
        <dbReference type="ARBA" id="ARBA00022729"/>
    </source>
</evidence>
<organism evidence="9 10">
    <name type="scientific">Ornithobacterium rhinotracheale (strain ATCC 51463 / DSM 15997 / CCUG 23171 / CIP 104009 / LMG 9086)</name>
    <dbReference type="NCBI Taxonomy" id="867902"/>
    <lineage>
        <taxon>Bacteria</taxon>
        <taxon>Pseudomonadati</taxon>
        <taxon>Bacteroidota</taxon>
        <taxon>Flavobacteriia</taxon>
        <taxon>Flavobacteriales</taxon>
        <taxon>Weeksellaceae</taxon>
        <taxon>Ornithobacterium</taxon>
    </lineage>
</organism>
<reference evidence="9 10" key="1">
    <citation type="submission" date="2012-06" db="EMBL/GenBank/DDBJ databases">
        <title>The complete genome of Ornithobacterium rhinotracheale DSM 15997.</title>
        <authorList>
            <consortium name="US DOE Joint Genome Institute (JGI-PGF)"/>
            <person name="Lucas S."/>
            <person name="Copeland A."/>
            <person name="Lapidus A."/>
            <person name="Goodwin L."/>
            <person name="Pitluck S."/>
            <person name="Peters L."/>
            <person name="Mikhailova N."/>
            <person name="Teshima H."/>
            <person name="Kyrpides N."/>
            <person name="Mavromatis K."/>
            <person name="Pagani I."/>
            <person name="Ivanova N."/>
            <person name="Ovchinnikova G."/>
            <person name="Zeytun A."/>
            <person name="Detter J.C."/>
            <person name="Han C."/>
            <person name="Land M."/>
            <person name="Hauser L."/>
            <person name="Markowitz V."/>
            <person name="Cheng J.-F."/>
            <person name="Hugenholtz P."/>
            <person name="Woyke T."/>
            <person name="Wu D."/>
            <person name="Lang E."/>
            <person name="Kopitz M."/>
            <person name="Brambilla E."/>
            <person name="Klenk H.-P."/>
            <person name="Eisen J.A."/>
        </authorList>
    </citation>
    <scope>NUCLEOTIDE SEQUENCE [LARGE SCALE GENOMIC DNA]</scope>
    <source>
        <strain evidence="10">ATCC 51463 / DSM 15997 / CCUG 23171 / LMG 9086</strain>
    </source>
</reference>
<dbReference type="InterPro" id="IPR012944">
    <property type="entry name" value="SusD_RagB_dom"/>
</dbReference>
<dbReference type="SUPFAM" id="SSF48452">
    <property type="entry name" value="TPR-like"/>
    <property type="match status" value="1"/>
</dbReference>
<dbReference type="Pfam" id="PF14322">
    <property type="entry name" value="SusD-like_3"/>
    <property type="match status" value="1"/>
</dbReference>
<dbReference type="CDD" id="cd08977">
    <property type="entry name" value="SusD"/>
    <property type="match status" value="1"/>
</dbReference>
<dbReference type="PROSITE" id="PS51257">
    <property type="entry name" value="PROKAR_LIPOPROTEIN"/>
    <property type="match status" value="1"/>
</dbReference>
<evidence type="ECO:0000256" key="4">
    <source>
        <dbReference type="ARBA" id="ARBA00023136"/>
    </source>
</evidence>
<comment type="subcellular location">
    <subcellularLocation>
        <location evidence="1">Cell outer membrane</location>
    </subcellularLocation>
</comment>
<sequence length="462" mass="52730">MKKYIKILSLVALSTLSVSCSEDSLDAVATTLKPVDDVKNLNDVSMVVRGALDRLSNQNYYGRSLLVYGELYADNAYANGNSGRYLSIGSGRLTVTNDYVANSWDVINKVISSSNLAINKRISVSKEEEEQYNDLLGQAYFYRALAHFDLLRYWGQQNVEQGGLDALGVPYIKIFHPEGETIEVKRESVRENLKNLYSDLDEAIKLFGNNDKPNTFYANKWTAKALKARIALYFKDYDQVLSNANEIINSGKYKVVGGEDYVKSWKNPSSDNWLFAISYTTTDELGNESISTLYQNTGYGDIVLRKGLLNTIFDDSDIRGKSPMILKDVENRRGEKWDRIYGKYPRTAPSVYSLPLFRYEEIILDKAEALYYKNQKQEAIDLINNEICANRNAKKLTDLSQDILIKEWRKEFLFEGMRFTTLTRNGLGIESRKVPAGDFKLAFPIPRWDRNNNPNIEQNKGY</sequence>
<dbReference type="Gene3D" id="1.25.40.390">
    <property type="match status" value="1"/>
</dbReference>
<dbReference type="GeneID" id="71569192"/>
<protein>
    <submittedName>
        <fullName evidence="9">RagB/SusD family protein</fullName>
    </submittedName>
</protein>
<name>I3ZZG4_ORNRL</name>